<evidence type="ECO:0000313" key="3">
    <source>
        <dbReference type="Proteomes" id="UP000255239"/>
    </source>
</evidence>
<sequence length="41" mass="4865">MLFNSNAFTLLTENVIISWQLPIWRVKIQNPKLIGFELFND</sequence>
<gene>
    <name evidence="1" type="ORF">NCTC11679_06086</name>
    <name evidence="2" type="ORF">SAMEA3649733_05331</name>
</gene>
<dbReference type="EMBL" id="UIXM01000032">
    <property type="protein sequence ID" value="SVS29571.1"/>
    <property type="molecule type" value="Genomic_DNA"/>
</dbReference>
<reference evidence="1 3" key="1">
    <citation type="submission" date="2018-06" db="EMBL/GenBank/DDBJ databases">
        <authorList>
            <consortium name="Pathogen Informatics"/>
            <person name="Doyle S."/>
        </authorList>
    </citation>
    <scope>NUCLEOTIDE SEQUENCE [LARGE SCALE GENOMIC DNA]</scope>
    <source>
        <strain evidence="1 3">NCTC11679</strain>
    </source>
</reference>
<dbReference type="EMBL" id="UGMG01000003">
    <property type="protein sequence ID" value="STX11629.1"/>
    <property type="molecule type" value="Genomic_DNA"/>
</dbReference>
<evidence type="ECO:0000313" key="1">
    <source>
        <dbReference type="EMBL" id="STX11629.1"/>
    </source>
</evidence>
<name>A0A0C7F3I4_KLEPN</name>
<evidence type="ECO:0000313" key="4">
    <source>
        <dbReference type="Proteomes" id="UP000259497"/>
    </source>
</evidence>
<dbReference type="AlphaFoldDB" id="A0A0C7F3I4"/>
<reference evidence="2 4" key="2">
    <citation type="submission" date="2018-08" db="EMBL/GenBank/DDBJ databases">
        <authorList>
            <consortium name="Pathogen Informatics"/>
        </authorList>
    </citation>
    <scope>NUCLEOTIDE SEQUENCE [LARGE SCALE GENOMIC DNA]</scope>
    <source>
        <strain evidence="2 4">EuSCAPE_GR114</strain>
    </source>
</reference>
<evidence type="ECO:0000313" key="2">
    <source>
        <dbReference type="EMBL" id="SVS29571.1"/>
    </source>
</evidence>
<protein>
    <submittedName>
        <fullName evidence="1">Uncharacterized protein</fullName>
    </submittedName>
</protein>
<dbReference type="Proteomes" id="UP000259497">
    <property type="component" value="Unassembled WGS sequence"/>
</dbReference>
<dbReference type="Proteomes" id="UP000255239">
    <property type="component" value="Unassembled WGS sequence"/>
</dbReference>
<organism evidence="1 3">
    <name type="scientific">Klebsiella pneumoniae</name>
    <dbReference type="NCBI Taxonomy" id="573"/>
    <lineage>
        <taxon>Bacteria</taxon>
        <taxon>Pseudomonadati</taxon>
        <taxon>Pseudomonadota</taxon>
        <taxon>Gammaproteobacteria</taxon>
        <taxon>Enterobacterales</taxon>
        <taxon>Enterobacteriaceae</taxon>
        <taxon>Klebsiella/Raoultella group</taxon>
        <taxon>Klebsiella</taxon>
        <taxon>Klebsiella pneumoniae complex</taxon>
    </lineage>
</organism>
<proteinExistence type="predicted"/>
<accession>A0A0C7F3I4</accession>